<gene>
    <name evidence="13" type="primary">cysA_1</name>
    <name evidence="13" type="ORF">MMJJ_08550</name>
</gene>
<dbReference type="Gene3D" id="2.40.50.140">
    <property type="entry name" value="Nucleic acid-binding proteins"/>
    <property type="match status" value="1"/>
</dbReference>
<evidence type="ECO:0000259" key="12">
    <source>
        <dbReference type="PROSITE" id="PS50893"/>
    </source>
</evidence>
<evidence type="ECO:0000256" key="2">
    <source>
        <dbReference type="ARBA" id="ARBA00022448"/>
    </source>
</evidence>
<dbReference type="InterPro" id="IPR003593">
    <property type="entry name" value="AAA+_ATPase"/>
</dbReference>
<dbReference type="EMBL" id="CP026606">
    <property type="protein sequence ID" value="AVB76265.1"/>
    <property type="molecule type" value="Genomic_DNA"/>
</dbReference>
<dbReference type="KEGG" id="mmad:MMJJ_08550"/>
<dbReference type="PANTHER" id="PTHR42781">
    <property type="entry name" value="SPERMIDINE/PUTRESCINE IMPORT ATP-BINDING PROTEIN POTA"/>
    <property type="match status" value="1"/>
</dbReference>
<dbReference type="GO" id="GO:0043190">
    <property type="term" value="C:ATP-binding cassette (ABC) transporter complex"/>
    <property type="evidence" value="ECO:0007669"/>
    <property type="project" value="InterPro"/>
</dbReference>
<organism evidence="13 14">
    <name type="scientific">Methanococcus maripaludis</name>
    <name type="common">Methanococcus deltae</name>
    <dbReference type="NCBI Taxonomy" id="39152"/>
    <lineage>
        <taxon>Archaea</taxon>
        <taxon>Methanobacteriati</taxon>
        <taxon>Methanobacteriota</taxon>
        <taxon>Methanomada group</taxon>
        <taxon>Methanococci</taxon>
        <taxon>Methanococcales</taxon>
        <taxon>Methanococcaceae</taxon>
        <taxon>Methanococcus</taxon>
    </lineage>
</organism>
<dbReference type="GO" id="GO:0005524">
    <property type="term" value="F:ATP binding"/>
    <property type="evidence" value="ECO:0007669"/>
    <property type="project" value="UniProtKB-KW"/>
</dbReference>
<dbReference type="PANTHER" id="PTHR42781:SF4">
    <property type="entry name" value="SPERMIDINE_PUTRESCINE IMPORT ATP-BINDING PROTEIN POTA"/>
    <property type="match status" value="1"/>
</dbReference>
<dbReference type="InterPro" id="IPR050093">
    <property type="entry name" value="ABC_SmlMolc_Importer"/>
</dbReference>
<dbReference type="PROSITE" id="PS50893">
    <property type="entry name" value="ABC_TRANSPORTER_2"/>
    <property type="match status" value="1"/>
</dbReference>
<keyword evidence="4" id="KW-0547">Nucleotide-binding</keyword>
<dbReference type="PROSITE" id="PS00211">
    <property type="entry name" value="ABC_TRANSPORTER_1"/>
    <property type="match status" value="1"/>
</dbReference>
<evidence type="ECO:0000256" key="9">
    <source>
        <dbReference type="ARBA" id="ARBA00041133"/>
    </source>
</evidence>
<sequence length="383" mass="43747">MVFMILEIDIEKNYYESKKLKKNKNPSFNLKSKFSIDSGSIIVLFGRSGSGKTSTLGCIAGLLDPDNGKIIVNNEIYYDSDKNINMPPQERNLGYVFQNYALFPHLTVKENIEYGIKHLSEEEKEKRVSDLLVLTQIEGLENRYPDQISGGQKQRVALARALAPSPKILLLDEPFSALDMISRMRLRESLRSIQKELKIPVVFVTHSFEEAFVMAEKVVTFHNGRIQQIGTPEEIFYNPINTNVAQLVGYINIFSNAEIDYNKNNPDFSVLDYRDMKMSIKKFNKSMNEVSFGIRPENIKLIDINSEKTENVFECIIKDVVNEGSTSLVYLEVIQNGLKLMSKAQNDKFKKLNYAVGEKCKIELLKDKITILMTQSVKKIDLN</sequence>
<keyword evidence="3" id="KW-0500">Molybdenum</keyword>
<dbReference type="SMART" id="SM00382">
    <property type="entry name" value="AAA"/>
    <property type="match status" value="1"/>
</dbReference>
<dbReference type="InterPro" id="IPR013611">
    <property type="entry name" value="Transp-assoc_OB_typ2"/>
</dbReference>
<dbReference type="Gene3D" id="2.40.50.100">
    <property type="match status" value="1"/>
</dbReference>
<comment type="catalytic activity">
    <reaction evidence="10">
        <text>tungstate(in) + ATP + H2O = tungstate(out) + ADP + phosphate + H(+)</text>
        <dbReference type="Rhea" id="RHEA:35027"/>
        <dbReference type="ChEBI" id="CHEBI:15377"/>
        <dbReference type="ChEBI" id="CHEBI:15378"/>
        <dbReference type="ChEBI" id="CHEBI:30616"/>
        <dbReference type="ChEBI" id="CHEBI:43474"/>
        <dbReference type="ChEBI" id="CHEBI:46502"/>
        <dbReference type="ChEBI" id="CHEBI:456216"/>
        <dbReference type="EC" id="7.3.2.6"/>
    </reaction>
</comment>
<evidence type="ECO:0000256" key="1">
    <source>
        <dbReference type="ARBA" id="ARBA00004202"/>
    </source>
</evidence>
<comment type="subcellular location">
    <subcellularLocation>
        <location evidence="1">Cell membrane</location>
        <topology evidence="1">Peripheral membrane protein</topology>
    </subcellularLocation>
</comment>
<dbReference type="InterPro" id="IPR017871">
    <property type="entry name" value="ABC_transporter-like_CS"/>
</dbReference>
<feature type="domain" description="ABC transporter" evidence="12">
    <location>
        <begin position="5"/>
        <end position="248"/>
    </location>
</feature>
<dbReference type="FunFam" id="3.40.50.300:FF:000425">
    <property type="entry name" value="Probable ABC transporter, ATP-binding subunit"/>
    <property type="match status" value="1"/>
</dbReference>
<keyword evidence="2" id="KW-0813">Transport</keyword>
<comment type="similarity">
    <text evidence="6">Belongs to the ABC transporter superfamily. Sulfate/tungstate importer (TC 3.A.1.6) family.</text>
</comment>
<evidence type="ECO:0000256" key="8">
    <source>
        <dbReference type="ARBA" id="ARBA00039025"/>
    </source>
</evidence>
<dbReference type="Pfam" id="PF08402">
    <property type="entry name" value="TOBE_2"/>
    <property type="match status" value="1"/>
</dbReference>
<dbReference type="InterPro" id="IPR027417">
    <property type="entry name" value="P-loop_NTPase"/>
</dbReference>
<evidence type="ECO:0000256" key="3">
    <source>
        <dbReference type="ARBA" id="ARBA00022505"/>
    </source>
</evidence>
<dbReference type="Pfam" id="PF00005">
    <property type="entry name" value="ABC_tran"/>
    <property type="match status" value="1"/>
</dbReference>
<dbReference type="Proteomes" id="UP000239462">
    <property type="component" value="Chromosome"/>
</dbReference>
<evidence type="ECO:0000256" key="10">
    <source>
        <dbReference type="ARBA" id="ARBA00047936"/>
    </source>
</evidence>
<dbReference type="SUPFAM" id="SSF50331">
    <property type="entry name" value="MOP-like"/>
    <property type="match status" value="1"/>
</dbReference>
<evidence type="ECO:0000256" key="11">
    <source>
        <dbReference type="ARBA" id="ARBA00057369"/>
    </source>
</evidence>
<dbReference type="AlphaFoldDB" id="A0A2L1CA86"/>
<keyword evidence="13" id="KW-0378">Hydrolase</keyword>
<dbReference type="GO" id="GO:0016887">
    <property type="term" value="F:ATP hydrolysis activity"/>
    <property type="evidence" value="ECO:0007669"/>
    <property type="project" value="InterPro"/>
</dbReference>
<dbReference type="InterPro" id="IPR008995">
    <property type="entry name" value="Mo/tungstate-bd_C_term_dom"/>
</dbReference>
<evidence type="ECO:0000256" key="6">
    <source>
        <dbReference type="ARBA" id="ARBA00038307"/>
    </source>
</evidence>
<keyword evidence="5 13" id="KW-0067">ATP-binding</keyword>
<comment type="subunit">
    <text evidence="7">The complex is composed of two ATP-binding proteins (WtpC), two transmembrane proteins (WtpB) and a solute-binding protein (WtpA).</text>
</comment>
<dbReference type="EC" id="7.3.2.6" evidence="8"/>
<evidence type="ECO:0000313" key="13">
    <source>
        <dbReference type="EMBL" id="AVB76265.1"/>
    </source>
</evidence>
<dbReference type="GO" id="GO:1901238">
    <property type="term" value="F:ABC-type tungstate transporter activity"/>
    <property type="evidence" value="ECO:0007669"/>
    <property type="project" value="UniProtKB-EC"/>
</dbReference>
<dbReference type="InterPro" id="IPR012340">
    <property type="entry name" value="NA-bd_OB-fold"/>
</dbReference>
<evidence type="ECO:0000313" key="14">
    <source>
        <dbReference type="Proteomes" id="UP000239462"/>
    </source>
</evidence>
<evidence type="ECO:0000256" key="7">
    <source>
        <dbReference type="ARBA" id="ARBA00038781"/>
    </source>
</evidence>
<reference evidence="14" key="1">
    <citation type="journal article" date="2018" name="Genome Announc.">
        <title>Complete Genome Sequence of the Methanococcus maripaludis Type Strain JJ (DSM 2067), a Model for Selenoprotein Synthesis in Archaea.</title>
        <authorList>
            <person name="Poehlein A."/>
            <person name="Heym D."/>
            <person name="Quitzke V."/>
            <person name="Fersch J."/>
            <person name="Daniel R."/>
            <person name="Rother M."/>
        </authorList>
    </citation>
    <scope>NUCLEOTIDE SEQUENCE [LARGE SCALE GENOMIC DNA]</scope>
    <source>
        <strain evidence="14">DSM 2067</strain>
    </source>
</reference>
<comment type="function">
    <text evidence="11">Part of the ABC transporter complex WtpABC involved in molybdate/tungstate import. Responsible for energy coupling to the transport system.</text>
</comment>
<accession>A0A2L1CA86</accession>
<dbReference type="Gene3D" id="3.40.50.300">
    <property type="entry name" value="P-loop containing nucleotide triphosphate hydrolases"/>
    <property type="match status" value="1"/>
</dbReference>
<evidence type="ECO:0000256" key="5">
    <source>
        <dbReference type="ARBA" id="ARBA00022840"/>
    </source>
</evidence>
<dbReference type="SUPFAM" id="SSF52540">
    <property type="entry name" value="P-loop containing nucleoside triphosphate hydrolases"/>
    <property type="match status" value="1"/>
</dbReference>
<protein>
    <recommendedName>
        <fullName evidence="9">Molybdate/tungstate import ATP-binding protein WtpC</fullName>
        <ecNumber evidence="8">7.3.2.6</ecNumber>
    </recommendedName>
</protein>
<name>A0A2L1CA86_METMI</name>
<evidence type="ECO:0000256" key="4">
    <source>
        <dbReference type="ARBA" id="ARBA00022741"/>
    </source>
</evidence>
<proteinExistence type="inferred from homology"/>
<dbReference type="InterPro" id="IPR003439">
    <property type="entry name" value="ABC_transporter-like_ATP-bd"/>
</dbReference>